<feature type="region of interest" description="Disordered" evidence="1">
    <location>
        <begin position="209"/>
        <end position="239"/>
    </location>
</feature>
<proteinExistence type="predicted"/>
<evidence type="ECO:0000313" key="3">
    <source>
        <dbReference type="Proteomes" id="UP000694558"/>
    </source>
</evidence>
<dbReference type="Ensembl" id="ENSSMAT00000036120.1">
    <property type="protein sequence ID" value="ENSSMAP00000061585.1"/>
    <property type="gene ID" value="ENSSMAG00000023441.1"/>
</dbReference>
<evidence type="ECO:0000256" key="1">
    <source>
        <dbReference type="SAM" id="MobiDB-lite"/>
    </source>
</evidence>
<accession>A0A8D3DPX6</accession>
<organism evidence="2 3">
    <name type="scientific">Scophthalmus maximus</name>
    <name type="common">Turbot</name>
    <name type="synonym">Psetta maxima</name>
    <dbReference type="NCBI Taxonomy" id="52904"/>
    <lineage>
        <taxon>Eukaryota</taxon>
        <taxon>Metazoa</taxon>
        <taxon>Chordata</taxon>
        <taxon>Craniata</taxon>
        <taxon>Vertebrata</taxon>
        <taxon>Euteleostomi</taxon>
        <taxon>Actinopterygii</taxon>
        <taxon>Neopterygii</taxon>
        <taxon>Teleostei</taxon>
        <taxon>Neoteleostei</taxon>
        <taxon>Acanthomorphata</taxon>
        <taxon>Carangaria</taxon>
        <taxon>Pleuronectiformes</taxon>
        <taxon>Pleuronectoidei</taxon>
        <taxon>Scophthalmidae</taxon>
        <taxon>Scophthalmus</taxon>
    </lineage>
</organism>
<protein>
    <submittedName>
        <fullName evidence="2">Uncharacterized protein</fullName>
    </submittedName>
</protein>
<feature type="compositionally biased region" description="Basic and acidic residues" evidence="1">
    <location>
        <begin position="209"/>
        <end position="226"/>
    </location>
</feature>
<reference evidence="2" key="1">
    <citation type="submission" date="2023-05" db="EMBL/GenBank/DDBJ databases">
        <title>High-quality long-read genome of Scophthalmus maximus.</title>
        <authorList>
            <person name="Lien S."/>
            <person name="Martinez P."/>
        </authorList>
    </citation>
    <scope>NUCLEOTIDE SEQUENCE [LARGE SCALE GENOMIC DNA]</scope>
</reference>
<dbReference type="InterPro" id="IPR038832">
    <property type="entry name" value="CDCA3"/>
</dbReference>
<sequence length="262" mass="29207">MGSSESKMQVSAPVKPEPALKNVAVSHLRDPRSPSAGVDRTPIQVGYRVDVLPDILECPLAFTDPRSPTVGISRTPVREVMRGNYWVNDDLQLLLFSPIKMTSDTVFLPLVPTAKVGSFAQRLGMLFHNETEGKVIEAPQKRFSMEGRSPLQILKETNSPRDRRSQVMCMSKHSLLYSRNQFASTLARRNGDVSNDLMLFCRPHFPDEAEGVHPRKAEAWTDRPKSADSGSGQGEPMRHHSNVQIPATFISLKNLLLCVQFS</sequence>
<dbReference type="Proteomes" id="UP000694558">
    <property type="component" value="Chromosome 1"/>
</dbReference>
<dbReference type="PANTHER" id="PTHR34756:SF1">
    <property type="entry name" value="CELL DIVISION CYCLE-ASSOCIATED PROTEIN 3"/>
    <property type="match status" value="1"/>
</dbReference>
<reference evidence="2" key="2">
    <citation type="submission" date="2025-08" db="UniProtKB">
        <authorList>
            <consortium name="Ensembl"/>
        </authorList>
    </citation>
    <scope>IDENTIFICATION</scope>
</reference>
<evidence type="ECO:0000313" key="2">
    <source>
        <dbReference type="Ensembl" id="ENSSMAP00000061585.1"/>
    </source>
</evidence>
<dbReference type="PANTHER" id="PTHR34756">
    <property type="entry name" value="CELL DIVISION CYCLE-ASSOCIATED PROTEIN 3"/>
    <property type="match status" value="1"/>
</dbReference>
<dbReference type="AlphaFoldDB" id="A0A8D3DPX6"/>
<name>A0A8D3DPX6_SCOMX</name>
<dbReference type="GeneTree" id="ENSGT00940000176033"/>